<gene>
    <name evidence="2" type="ORF">SAE02_76150</name>
</gene>
<dbReference type="GO" id="GO:0004803">
    <property type="term" value="F:transposase activity"/>
    <property type="evidence" value="ECO:0007669"/>
    <property type="project" value="InterPro"/>
</dbReference>
<dbReference type="Pfam" id="PF01609">
    <property type="entry name" value="DDE_Tnp_1"/>
    <property type="match status" value="1"/>
</dbReference>
<dbReference type="GO" id="GO:0003677">
    <property type="term" value="F:DNA binding"/>
    <property type="evidence" value="ECO:0007669"/>
    <property type="project" value="InterPro"/>
</dbReference>
<dbReference type="AlphaFoldDB" id="A0A512E415"/>
<comment type="caution">
    <text evidence="2">The sequence shown here is derived from an EMBL/GenBank/DDBJ whole genome shotgun (WGS) entry which is preliminary data.</text>
</comment>
<feature type="domain" description="Transposase IS4-like" evidence="1">
    <location>
        <begin position="3"/>
        <end position="111"/>
    </location>
</feature>
<organism evidence="2 3">
    <name type="scientific">Skermanella aerolata</name>
    <dbReference type="NCBI Taxonomy" id="393310"/>
    <lineage>
        <taxon>Bacteria</taxon>
        <taxon>Pseudomonadati</taxon>
        <taxon>Pseudomonadota</taxon>
        <taxon>Alphaproteobacteria</taxon>
        <taxon>Rhodospirillales</taxon>
        <taxon>Azospirillaceae</taxon>
        <taxon>Skermanella</taxon>
    </lineage>
</organism>
<keyword evidence="3" id="KW-1185">Reference proteome</keyword>
<reference evidence="2 3" key="1">
    <citation type="submission" date="2019-07" db="EMBL/GenBank/DDBJ databases">
        <title>Whole genome shotgun sequence of Skermanella aerolata NBRC 106429.</title>
        <authorList>
            <person name="Hosoyama A."/>
            <person name="Uohara A."/>
            <person name="Ohji S."/>
            <person name="Ichikawa N."/>
        </authorList>
    </citation>
    <scope>NUCLEOTIDE SEQUENCE [LARGE SCALE GENOMIC DNA]</scope>
    <source>
        <strain evidence="2 3">NBRC 106429</strain>
    </source>
</reference>
<dbReference type="GO" id="GO:0006313">
    <property type="term" value="P:DNA transposition"/>
    <property type="evidence" value="ECO:0007669"/>
    <property type="project" value="InterPro"/>
</dbReference>
<accession>A0A512E415</accession>
<sequence length="125" mass="13569">MAVVVADGAYDQDRVYDAVAEHSPEAAVIVPPRATAVISPSTDTDPTQRDRHSQVIAEQGRIGRQKTSGYNARAGVEGTISRYKRIIGDTLRSHTHPAQEVETRIAVTVLNRMLDLGHPESVRAA</sequence>
<name>A0A512E415_9PROT</name>
<evidence type="ECO:0000313" key="2">
    <source>
        <dbReference type="EMBL" id="GEO43467.1"/>
    </source>
</evidence>
<evidence type="ECO:0000313" key="3">
    <source>
        <dbReference type="Proteomes" id="UP000321523"/>
    </source>
</evidence>
<evidence type="ECO:0000259" key="1">
    <source>
        <dbReference type="Pfam" id="PF01609"/>
    </source>
</evidence>
<dbReference type="Proteomes" id="UP000321523">
    <property type="component" value="Unassembled WGS sequence"/>
</dbReference>
<dbReference type="InterPro" id="IPR002559">
    <property type="entry name" value="Transposase_11"/>
</dbReference>
<protein>
    <recommendedName>
        <fullName evidence="1">Transposase IS4-like domain-containing protein</fullName>
    </recommendedName>
</protein>
<dbReference type="EMBL" id="BJYZ01000089">
    <property type="protein sequence ID" value="GEO43467.1"/>
    <property type="molecule type" value="Genomic_DNA"/>
</dbReference>
<proteinExistence type="predicted"/>